<proteinExistence type="predicted"/>
<name>A0A7J8R545_GOSDV</name>
<comment type="caution">
    <text evidence="1">The sequence shown here is derived from an EMBL/GenBank/DDBJ whole genome shotgun (WGS) entry which is preliminary data.</text>
</comment>
<organism evidence="1 2">
    <name type="scientific">Gossypium davidsonii</name>
    <name type="common">Davidson's cotton</name>
    <name type="synonym">Gossypium klotzschianum subsp. davidsonii</name>
    <dbReference type="NCBI Taxonomy" id="34287"/>
    <lineage>
        <taxon>Eukaryota</taxon>
        <taxon>Viridiplantae</taxon>
        <taxon>Streptophyta</taxon>
        <taxon>Embryophyta</taxon>
        <taxon>Tracheophyta</taxon>
        <taxon>Spermatophyta</taxon>
        <taxon>Magnoliopsida</taxon>
        <taxon>eudicotyledons</taxon>
        <taxon>Gunneridae</taxon>
        <taxon>Pentapetalae</taxon>
        <taxon>rosids</taxon>
        <taxon>malvids</taxon>
        <taxon>Malvales</taxon>
        <taxon>Malvaceae</taxon>
        <taxon>Malvoideae</taxon>
        <taxon>Gossypium</taxon>
    </lineage>
</organism>
<sequence>MLYIAFGPTPGPILFRRSSLKLSCDNMSLHKFKDYSMVKMDIDVRVANCLAWGRKYSNNNENVRGYSEKRR</sequence>
<evidence type="ECO:0000313" key="1">
    <source>
        <dbReference type="EMBL" id="MBA0608948.1"/>
    </source>
</evidence>
<accession>A0A7J8R545</accession>
<dbReference type="Proteomes" id="UP000593561">
    <property type="component" value="Unassembled WGS sequence"/>
</dbReference>
<keyword evidence="2" id="KW-1185">Reference proteome</keyword>
<gene>
    <name evidence="1" type="ORF">Godav_021102</name>
</gene>
<dbReference type="EMBL" id="JABFAC010000003">
    <property type="protein sequence ID" value="MBA0608948.1"/>
    <property type="molecule type" value="Genomic_DNA"/>
</dbReference>
<dbReference type="AlphaFoldDB" id="A0A7J8R545"/>
<evidence type="ECO:0000313" key="2">
    <source>
        <dbReference type="Proteomes" id="UP000593561"/>
    </source>
</evidence>
<protein>
    <submittedName>
        <fullName evidence="1">Uncharacterized protein</fullName>
    </submittedName>
</protein>
<reference evidence="1 2" key="1">
    <citation type="journal article" date="2019" name="Genome Biol. Evol.">
        <title>Insights into the evolution of the New World diploid cottons (Gossypium, subgenus Houzingenia) based on genome sequencing.</title>
        <authorList>
            <person name="Grover C.E."/>
            <person name="Arick M.A. 2nd"/>
            <person name="Thrash A."/>
            <person name="Conover J.L."/>
            <person name="Sanders W.S."/>
            <person name="Peterson D.G."/>
            <person name="Frelichowski J.E."/>
            <person name="Scheffler J.A."/>
            <person name="Scheffler B.E."/>
            <person name="Wendel J.F."/>
        </authorList>
    </citation>
    <scope>NUCLEOTIDE SEQUENCE [LARGE SCALE GENOMIC DNA]</scope>
    <source>
        <strain evidence="1">27</strain>
        <tissue evidence="1">Leaf</tissue>
    </source>
</reference>